<keyword evidence="3" id="KW-1185">Reference proteome</keyword>
<feature type="transmembrane region" description="Helical" evidence="1">
    <location>
        <begin position="21"/>
        <end position="40"/>
    </location>
</feature>
<evidence type="ECO:0000313" key="2">
    <source>
        <dbReference type="EMBL" id="KAK0428401.1"/>
    </source>
</evidence>
<reference evidence="2" key="1">
    <citation type="submission" date="2023-06" db="EMBL/GenBank/DDBJ databases">
        <title>Genomic analysis of the entomopathogenic nematode Steinernema hermaphroditum.</title>
        <authorList>
            <person name="Schwarz E.M."/>
            <person name="Heppert J.K."/>
            <person name="Baniya A."/>
            <person name="Schwartz H.T."/>
            <person name="Tan C.-H."/>
            <person name="Antoshechkin I."/>
            <person name="Sternberg P.W."/>
            <person name="Goodrich-Blair H."/>
            <person name="Dillman A.R."/>
        </authorList>
    </citation>
    <scope>NUCLEOTIDE SEQUENCE</scope>
    <source>
        <strain evidence="2">PS9179</strain>
        <tissue evidence="2">Whole animal</tissue>
    </source>
</reference>
<gene>
    <name evidence="2" type="ORF">QR680_010782</name>
</gene>
<keyword evidence="1" id="KW-1133">Transmembrane helix</keyword>
<name>A0AA39MB91_9BILA</name>
<protein>
    <submittedName>
        <fullName evidence="2">Uncharacterized protein</fullName>
    </submittedName>
</protein>
<comment type="caution">
    <text evidence="2">The sequence shown here is derived from an EMBL/GenBank/DDBJ whole genome shotgun (WGS) entry which is preliminary data.</text>
</comment>
<accession>A0AA39MB91</accession>
<feature type="transmembrane region" description="Helical" evidence="1">
    <location>
        <begin position="52"/>
        <end position="77"/>
    </location>
</feature>
<sequence>MIATFLGIPSFGPDGPGDEDIAAATGPLMVYLFLTFWIPNEIPSTEADFDAIRAYILPGVILYIVDMFCLFIVTDAVNENRPNLLWFTFAEVSMRTVYFFHKCSMFVLLFCTSAIRTVSVDGFLECVVAKVVGFVGTLICLAILRHLLKLFYILLTLYKKLKNPIVLVQKI</sequence>
<keyword evidence="1" id="KW-0472">Membrane</keyword>
<organism evidence="2 3">
    <name type="scientific">Steinernema hermaphroditum</name>
    <dbReference type="NCBI Taxonomy" id="289476"/>
    <lineage>
        <taxon>Eukaryota</taxon>
        <taxon>Metazoa</taxon>
        <taxon>Ecdysozoa</taxon>
        <taxon>Nematoda</taxon>
        <taxon>Chromadorea</taxon>
        <taxon>Rhabditida</taxon>
        <taxon>Tylenchina</taxon>
        <taxon>Panagrolaimomorpha</taxon>
        <taxon>Strongyloidoidea</taxon>
        <taxon>Steinernematidae</taxon>
        <taxon>Steinernema</taxon>
    </lineage>
</organism>
<proteinExistence type="predicted"/>
<keyword evidence="1" id="KW-0812">Transmembrane</keyword>
<evidence type="ECO:0000256" key="1">
    <source>
        <dbReference type="SAM" id="Phobius"/>
    </source>
</evidence>
<evidence type="ECO:0000313" key="3">
    <source>
        <dbReference type="Proteomes" id="UP001175271"/>
    </source>
</evidence>
<feature type="transmembrane region" description="Helical" evidence="1">
    <location>
        <begin position="97"/>
        <end position="115"/>
    </location>
</feature>
<dbReference type="AlphaFoldDB" id="A0AA39MB91"/>
<dbReference type="Proteomes" id="UP001175271">
    <property type="component" value="Unassembled WGS sequence"/>
</dbReference>
<feature type="transmembrane region" description="Helical" evidence="1">
    <location>
        <begin position="127"/>
        <end position="148"/>
    </location>
</feature>
<dbReference type="EMBL" id="JAUCMV010000001">
    <property type="protein sequence ID" value="KAK0428401.1"/>
    <property type="molecule type" value="Genomic_DNA"/>
</dbReference>